<proteinExistence type="inferred from homology"/>
<dbReference type="Gene3D" id="2.170.120.20">
    <property type="entry name" value="Ribosomal protein L25, beta domain"/>
    <property type="match status" value="1"/>
</dbReference>
<dbReference type="Pfam" id="PF14693">
    <property type="entry name" value="Ribosomal_TL5_C"/>
    <property type="match status" value="1"/>
</dbReference>
<organism evidence="9 10">
    <name type="scientific">Candidatus Vogelbacteria bacterium CG10_big_fil_rev_8_21_14_0_10_45_14</name>
    <dbReference type="NCBI Taxonomy" id="1975042"/>
    <lineage>
        <taxon>Bacteria</taxon>
        <taxon>Candidatus Vogeliibacteriota</taxon>
    </lineage>
</organism>
<evidence type="ECO:0000256" key="2">
    <source>
        <dbReference type="ARBA" id="ARBA00022884"/>
    </source>
</evidence>
<dbReference type="GO" id="GO:0006412">
    <property type="term" value="P:translation"/>
    <property type="evidence" value="ECO:0007669"/>
    <property type="project" value="UniProtKB-UniRule"/>
</dbReference>
<evidence type="ECO:0000256" key="5">
    <source>
        <dbReference type="HAMAP-Rule" id="MF_01334"/>
    </source>
</evidence>
<comment type="function">
    <text evidence="5">This is one of the proteins that binds to the 5S RNA in the ribosome where it forms part of the central protuberance.</text>
</comment>
<dbReference type="AlphaFoldDB" id="A0A2H0RKX8"/>
<keyword evidence="2 5" id="KW-0694">RNA-binding</keyword>
<dbReference type="Gene3D" id="2.40.240.10">
    <property type="entry name" value="Ribosomal Protein L25, Chain P"/>
    <property type="match status" value="1"/>
</dbReference>
<dbReference type="InterPro" id="IPR011035">
    <property type="entry name" value="Ribosomal_bL25/Gln-tRNA_synth"/>
</dbReference>
<dbReference type="InterPro" id="IPR020057">
    <property type="entry name" value="Ribosomal_bL25_b-dom"/>
</dbReference>
<dbReference type="PANTHER" id="PTHR33284:SF1">
    <property type="entry name" value="RIBOSOMAL PROTEIN L25_GLN-TRNA SYNTHETASE, ANTI-CODON-BINDING DOMAIN-CONTAINING PROTEIN"/>
    <property type="match status" value="1"/>
</dbReference>
<evidence type="ECO:0000256" key="3">
    <source>
        <dbReference type="ARBA" id="ARBA00022980"/>
    </source>
</evidence>
<dbReference type="InterPro" id="IPR037121">
    <property type="entry name" value="Ribosomal_bL25_C"/>
</dbReference>
<name>A0A2H0RKX8_9BACT</name>
<feature type="domain" description="Large ribosomal subunit protein bL25 beta" evidence="8">
    <location>
        <begin position="98"/>
        <end position="182"/>
    </location>
</feature>
<sequence>MISLKAEKRDARGRALRKARAEGRLPAILYGPKESAFACFVNEVDFKKAWKEVGESSVMSLVVADGNAKDVLIHEVDLHPVTGVARHVDFYAIEAGKKVEVSVEIEFAGVSPAVKSLGATLVKVLYELEISAMPKDLPHEIVVDISSLTDLESQIHAKDIKLPPGVDLVTDPEEVVAAVAEQKAEEEEVKPVADMSTIEVEKKGKKEEEGAETTDKK</sequence>
<evidence type="ECO:0000313" key="9">
    <source>
        <dbReference type="EMBL" id="PIR47189.1"/>
    </source>
</evidence>
<keyword evidence="1 5" id="KW-0699">rRNA-binding</keyword>
<reference evidence="9 10" key="1">
    <citation type="submission" date="2017-09" db="EMBL/GenBank/DDBJ databases">
        <title>Depth-based differentiation of microbial function through sediment-hosted aquifers and enrichment of novel symbionts in the deep terrestrial subsurface.</title>
        <authorList>
            <person name="Probst A.J."/>
            <person name="Ladd B."/>
            <person name="Jarett J.K."/>
            <person name="Geller-Mcgrath D.E."/>
            <person name="Sieber C.M."/>
            <person name="Emerson J.B."/>
            <person name="Anantharaman K."/>
            <person name="Thomas B.C."/>
            <person name="Malmstrom R."/>
            <person name="Stieglmeier M."/>
            <person name="Klingl A."/>
            <person name="Woyke T."/>
            <person name="Ryan C.M."/>
            <person name="Banfield J.F."/>
        </authorList>
    </citation>
    <scope>NUCLEOTIDE SEQUENCE [LARGE SCALE GENOMIC DNA]</scope>
    <source>
        <strain evidence="9">CG10_big_fil_rev_8_21_14_0_10_45_14</strain>
    </source>
</reference>
<evidence type="ECO:0000313" key="10">
    <source>
        <dbReference type="Proteomes" id="UP000230833"/>
    </source>
</evidence>
<dbReference type="Proteomes" id="UP000230833">
    <property type="component" value="Unassembled WGS sequence"/>
</dbReference>
<dbReference type="GO" id="GO:0022625">
    <property type="term" value="C:cytosolic large ribosomal subunit"/>
    <property type="evidence" value="ECO:0007669"/>
    <property type="project" value="TreeGrafter"/>
</dbReference>
<dbReference type="InterPro" id="IPR001021">
    <property type="entry name" value="Ribosomal_bL25_long"/>
</dbReference>
<dbReference type="GO" id="GO:0003735">
    <property type="term" value="F:structural constituent of ribosome"/>
    <property type="evidence" value="ECO:0007669"/>
    <property type="project" value="InterPro"/>
</dbReference>
<gene>
    <name evidence="5" type="primary">rplY</name>
    <name evidence="5" type="synonym">ctc</name>
    <name evidence="9" type="ORF">COV07_00310</name>
</gene>
<dbReference type="Pfam" id="PF01386">
    <property type="entry name" value="Ribosomal_L25p"/>
    <property type="match status" value="1"/>
</dbReference>
<protein>
    <recommendedName>
        <fullName evidence="5">Large ribosomal subunit protein bL25</fullName>
    </recommendedName>
    <alternativeName>
        <fullName evidence="5">General stress protein CTC</fullName>
    </alternativeName>
</protein>
<dbReference type="GO" id="GO:0008097">
    <property type="term" value="F:5S rRNA binding"/>
    <property type="evidence" value="ECO:0007669"/>
    <property type="project" value="InterPro"/>
</dbReference>
<dbReference type="InterPro" id="IPR029751">
    <property type="entry name" value="Ribosomal_L25_dom"/>
</dbReference>
<evidence type="ECO:0000259" key="7">
    <source>
        <dbReference type="Pfam" id="PF01386"/>
    </source>
</evidence>
<evidence type="ECO:0000256" key="1">
    <source>
        <dbReference type="ARBA" id="ARBA00022730"/>
    </source>
</evidence>
<comment type="similarity">
    <text evidence="5">Belongs to the bacterial ribosomal protein bL25 family. CTC subfamily.</text>
</comment>
<dbReference type="SUPFAM" id="SSF50715">
    <property type="entry name" value="Ribosomal protein L25-like"/>
    <property type="match status" value="1"/>
</dbReference>
<dbReference type="InterPro" id="IPR020056">
    <property type="entry name" value="Rbsml_bL25/Gln-tRNA_synth_N"/>
</dbReference>
<evidence type="ECO:0000256" key="6">
    <source>
        <dbReference type="SAM" id="MobiDB-lite"/>
    </source>
</evidence>
<dbReference type="NCBIfam" id="TIGR00731">
    <property type="entry name" value="bL25_bact_ctc"/>
    <property type="match status" value="1"/>
</dbReference>
<dbReference type="HAMAP" id="MF_01334">
    <property type="entry name" value="Ribosomal_bL25_CTC"/>
    <property type="match status" value="1"/>
</dbReference>
<dbReference type="PANTHER" id="PTHR33284">
    <property type="entry name" value="RIBOSOMAL PROTEIN L25/GLN-TRNA SYNTHETASE, ANTI-CODON-BINDING DOMAIN-CONTAINING PROTEIN"/>
    <property type="match status" value="1"/>
</dbReference>
<keyword evidence="3 5" id="KW-0689">Ribosomal protein</keyword>
<dbReference type="CDD" id="cd00495">
    <property type="entry name" value="Ribosomal_L25_TL5_CTC"/>
    <property type="match status" value="1"/>
</dbReference>
<feature type="compositionally biased region" description="Basic and acidic residues" evidence="6">
    <location>
        <begin position="199"/>
        <end position="217"/>
    </location>
</feature>
<keyword evidence="4 5" id="KW-0687">Ribonucleoprotein</keyword>
<dbReference type="InterPro" id="IPR020930">
    <property type="entry name" value="Ribosomal_uL5_bac-type"/>
</dbReference>
<feature type="domain" description="Large ribosomal subunit protein bL25 L25" evidence="7">
    <location>
        <begin position="4"/>
        <end position="90"/>
    </location>
</feature>
<comment type="subunit">
    <text evidence="5">Part of the 50S ribosomal subunit; part of the 5S rRNA/L5/L18/L25 subcomplex. Contacts the 5S rRNA. Binds to the 5S rRNA independently of L5 and L18.</text>
</comment>
<evidence type="ECO:0000256" key="4">
    <source>
        <dbReference type="ARBA" id="ARBA00023274"/>
    </source>
</evidence>
<accession>A0A2H0RKX8</accession>
<feature type="region of interest" description="Disordered" evidence="6">
    <location>
        <begin position="182"/>
        <end position="217"/>
    </location>
</feature>
<evidence type="ECO:0000259" key="8">
    <source>
        <dbReference type="Pfam" id="PF14693"/>
    </source>
</evidence>
<comment type="caution">
    <text evidence="9">The sequence shown here is derived from an EMBL/GenBank/DDBJ whole genome shotgun (WGS) entry which is preliminary data.</text>
</comment>
<dbReference type="EMBL" id="PCYL01000004">
    <property type="protein sequence ID" value="PIR47189.1"/>
    <property type="molecule type" value="Genomic_DNA"/>
</dbReference>